<feature type="compositionally biased region" description="Low complexity" evidence="1">
    <location>
        <begin position="432"/>
        <end position="454"/>
    </location>
</feature>
<evidence type="ECO:0000313" key="3">
    <source>
        <dbReference type="Proteomes" id="UP000076078"/>
    </source>
</evidence>
<name>A0A151Z6I2_TIELA</name>
<sequence length="1339" mass="154025">MDELQAIYNSDLDCFKCFWRNLKEFVQPVESIWQMELYCSFSNLLGNTVIPNAGGMIDFYVERPYNWGIELLSEGIGTDEHLNRFKTIKTISTSRFDNNATNMGIYVPLMDTMIKEWIVIDFSSEMLYQNNAPKVVDPNLCIITYSTDFKTYNIYYQGGEIFIGYSFSNKFRKFKQQQPTRDNQDTAYNVFSKLTSNNINTVDNVNEIVKDEIDDVQQQKVQKPKSPFINKQQNQQHNNSDSFAWNAYEQQQINLKKREQEQHKGNNAFQEFKQKLNSPIKDNNNNTIVSKKPVISHNTPTKAKLSFPVSSSPVPTVVFVKSKKRQLEDDIVDNDDSIPHSYNSSSNFTPTQDLHQQNDNIKNNNSNIGSRLDKTAFINNQKGVGSVYPFLRNKSNLFKQDQKYLGSLLKQPTQTTLLSRMNSDDQPLTQLVNDQQQQQQPPQQLQSQRSTLSQHYYSTSSSAQPTNPLPIQPIQNIIRSSSNLSINNILQQQINYEEIEDEEVQAHESHVVIQPTKKDEIKEEKKVVIVKQSTIESIEDDNDDEHITFTHQKQQDPVQVDLSPPPPTFKDVSRRSPNSSKYRYVREEIDDEQQTDEPIWKSRNILKDDDINMNDDDDDNDIDGDNIPPINFQQDNNSNRPLKSKWLDNLSDSIINSNSHNSSSNTVTSSVTKLLKQGRKKITVRGGLSERLAKLLNKEKFNYDLYQRRNAISSQCQSLVTPIANHYTVELMVKIVQTPSLIQPHVYVCQCICSNWPNQLPNPTLTGTQLVTVLFSMSTKTELKLELYSCLLIEYWHLVSATNQKQVIIYSHITKPLPSQNQPDILKDNSIESVHQYNQSEKIEISTVQLYNQQHQQSNNNNNSKSTEDILEIISKMETTQLEDLNQNLIDINLNAIILQCFIKHNADSNSNSNISGLKSIKEKTKNMVNNQNDDGIIMSIYVANFQGFVAEIQIPNQYSHRWKDIAGGDVFCECLFQDLQFIRNTNQLSIGFCSFLNHYIPIDFQQQQQFNLTVLRVKENSSFYLCPTPNPSFTMYYQPIPVQSVQKTLELLLNNSYSLVNRVSIVGVVVYIQPLSSNSKSFFIFVLDVNSNNNNLNTIGVEFRDKQYYKQIFIGDHWTLQHLVIQPPQIPSSTILLVDEFSMVSKNQQQQQQQQQMQIYQPSVGAEVKLSIGILKDQLPIHSFLNPLNDNIYKNYQFISRFRAKVTHVETNDCIYRGCSQCSSPVSKFQNDYIPLAANGDATFCRKCRKLVSSDLMIELQLICSYQEKFIKLKIGNIYCQELFIFPLEYSLVNEYTDIISNLNGKNVEFNGLAQYSNDSQSEIHVDIISDPIFDELV</sequence>
<dbReference type="Proteomes" id="UP000076078">
    <property type="component" value="Unassembled WGS sequence"/>
</dbReference>
<dbReference type="InParanoid" id="A0A151Z6I2"/>
<evidence type="ECO:0000313" key="2">
    <source>
        <dbReference type="EMBL" id="KYQ89562.1"/>
    </source>
</evidence>
<feature type="compositionally biased region" description="Polar residues" evidence="1">
    <location>
        <begin position="632"/>
        <end position="641"/>
    </location>
</feature>
<dbReference type="FunCoup" id="A0A151Z6I2">
    <property type="interactions" value="738"/>
</dbReference>
<evidence type="ECO:0000256" key="1">
    <source>
        <dbReference type="SAM" id="MobiDB-lite"/>
    </source>
</evidence>
<reference evidence="2 3" key="1">
    <citation type="submission" date="2015-12" db="EMBL/GenBank/DDBJ databases">
        <title>Dictyostelia acquired genes for synthesis and detection of signals that induce cell-type specialization by lateral gene transfer from prokaryotes.</title>
        <authorList>
            <person name="Gloeckner G."/>
            <person name="Schaap P."/>
        </authorList>
    </citation>
    <scope>NUCLEOTIDE SEQUENCE [LARGE SCALE GENOMIC DNA]</scope>
    <source>
        <strain evidence="2 3">TK</strain>
    </source>
</reference>
<feature type="region of interest" description="Disordered" evidence="1">
    <location>
        <begin position="432"/>
        <end position="471"/>
    </location>
</feature>
<proteinExistence type="predicted"/>
<dbReference type="EMBL" id="LODT01000039">
    <property type="protein sequence ID" value="KYQ89562.1"/>
    <property type="molecule type" value="Genomic_DNA"/>
</dbReference>
<feature type="region of interest" description="Disordered" evidence="1">
    <location>
        <begin position="346"/>
        <end position="367"/>
    </location>
</feature>
<comment type="caution">
    <text evidence="2">The sequence shown here is derived from an EMBL/GenBank/DDBJ whole genome shotgun (WGS) entry which is preliminary data.</text>
</comment>
<feature type="compositionally biased region" description="Low complexity" evidence="1">
    <location>
        <begin position="358"/>
        <end position="367"/>
    </location>
</feature>
<dbReference type="OMA" id="GTHICLE"/>
<feature type="region of interest" description="Disordered" evidence="1">
    <location>
        <begin position="550"/>
        <end position="644"/>
    </location>
</feature>
<feature type="compositionally biased region" description="Polar residues" evidence="1">
    <location>
        <begin position="346"/>
        <end position="357"/>
    </location>
</feature>
<feature type="compositionally biased region" description="Acidic residues" evidence="1">
    <location>
        <begin position="611"/>
        <end position="624"/>
    </location>
</feature>
<accession>A0A151Z6I2</accession>
<gene>
    <name evidence="2" type="ORF">DLAC_09511</name>
</gene>
<organism evidence="2 3">
    <name type="scientific">Tieghemostelium lacteum</name>
    <name type="common">Slime mold</name>
    <name type="synonym">Dictyostelium lacteum</name>
    <dbReference type="NCBI Taxonomy" id="361077"/>
    <lineage>
        <taxon>Eukaryota</taxon>
        <taxon>Amoebozoa</taxon>
        <taxon>Evosea</taxon>
        <taxon>Eumycetozoa</taxon>
        <taxon>Dictyostelia</taxon>
        <taxon>Dictyosteliales</taxon>
        <taxon>Raperosteliaceae</taxon>
        <taxon>Tieghemostelium</taxon>
    </lineage>
</organism>
<protein>
    <submittedName>
        <fullName evidence="2">Uncharacterized protein</fullName>
    </submittedName>
</protein>
<dbReference type="OrthoDB" id="21269at2759"/>
<keyword evidence="3" id="KW-1185">Reference proteome</keyword>